<feature type="domain" description="Immunoglobulin" evidence="3">
    <location>
        <begin position="132"/>
        <end position="237"/>
    </location>
</feature>
<evidence type="ECO:0000256" key="1">
    <source>
        <dbReference type="SAM" id="Phobius"/>
    </source>
</evidence>
<keyword evidence="2" id="KW-0732">Signal</keyword>
<feature type="domain" description="Immunoglobulin" evidence="3">
    <location>
        <begin position="23"/>
        <end position="122"/>
    </location>
</feature>
<dbReference type="InterPro" id="IPR013783">
    <property type="entry name" value="Ig-like_fold"/>
</dbReference>
<dbReference type="Pfam" id="PF07686">
    <property type="entry name" value="V-set"/>
    <property type="match status" value="5"/>
</dbReference>
<organism evidence="4 5">
    <name type="scientific">Cyprinus carpio</name>
    <name type="common">Common carp</name>
    <dbReference type="NCBI Taxonomy" id="7962"/>
    <lineage>
        <taxon>Eukaryota</taxon>
        <taxon>Metazoa</taxon>
        <taxon>Chordata</taxon>
        <taxon>Craniata</taxon>
        <taxon>Vertebrata</taxon>
        <taxon>Euteleostomi</taxon>
        <taxon>Actinopterygii</taxon>
        <taxon>Neopterygii</taxon>
        <taxon>Teleostei</taxon>
        <taxon>Ostariophysi</taxon>
        <taxon>Cypriniformes</taxon>
        <taxon>Cyprinidae</taxon>
        <taxon>Cyprininae</taxon>
        <taxon>Cyprinus</taxon>
    </lineage>
</organism>
<dbReference type="Gene3D" id="2.60.40.10">
    <property type="entry name" value="Immunoglobulins"/>
    <property type="match status" value="6"/>
</dbReference>
<name>A0A8C2H5G8_CYPCA</name>
<evidence type="ECO:0000313" key="4">
    <source>
        <dbReference type="Ensembl" id="ENSCCRP00020020127.1"/>
    </source>
</evidence>
<dbReference type="Ensembl" id="ENSCCRT00020022107.1">
    <property type="protein sequence ID" value="ENSCCRP00020020127.1"/>
    <property type="gene ID" value="ENSCCRG00020009500.1"/>
</dbReference>
<dbReference type="PANTHER" id="PTHR21063:SF4">
    <property type="entry name" value="CD48 ANTIGEN-RELATED"/>
    <property type="match status" value="1"/>
</dbReference>
<accession>A0A8C2H5G8</accession>
<evidence type="ECO:0000259" key="3">
    <source>
        <dbReference type="SMART" id="SM00409"/>
    </source>
</evidence>
<dbReference type="InterPro" id="IPR036179">
    <property type="entry name" value="Ig-like_dom_sf"/>
</dbReference>
<protein>
    <recommendedName>
        <fullName evidence="3">Immunoglobulin domain-containing protein</fullName>
    </recommendedName>
</protein>
<dbReference type="InterPro" id="IPR013106">
    <property type="entry name" value="Ig_V-set"/>
</dbReference>
<keyword evidence="1" id="KW-0812">Transmembrane</keyword>
<keyword evidence="1" id="KW-1133">Transmembrane helix</keyword>
<dbReference type="InterPro" id="IPR003599">
    <property type="entry name" value="Ig_sub"/>
</dbReference>
<sequence>MKIFVLFILCLLFIPGDDDDDDKNEVSVMEGDSVTLHTGVKTNQQDRVTWYFDDTRIAQITGDHSKICRDDHCKERFKGRLKLNNQTGDLTIINIRTTDAGVYQLQTISRRMIQKIFSVAVHDVSGAKTDKMKIKSVKEGNSVTLDTHIIKNLSYVMKWQFNDNLIAEITGDQSKICTDEQCKERFRDRLKLDNQTGSLTIMNIRTTDAGVYELQKNRRIHPHHSIISIRRFSITVTGASGVDTDGVSVFPMEGDSVTLHTDVSKTQQERIKWYFNDTCVAEINGDLSQICANDQCHDDKERLRDGIRLDHQTGSLTITNIRTTDSGLYKLHIMNNISSIREKVFMVTVHGVPAAEIDTVKTKSVMEGESVTLDTHMLKKSNDFIAWYFNDILIIEINGHLRYVCTDVQCNKGTERFRDRLKLDNQTGSLTIMNTRITDSGDYHLEIFSSNFSISYIRSFSVTVNGVLGVLTDGGSVFVMEGDSVTLHTGVKKSQNDRIVWYFNDTFIAQINGNLKRISSVTDRLLLDSQTGSLTITNITTTDSGVYELQVISSRISQKIFSVSVHDVPGAETHNIKTMPVAEGESVTLDPGVIKKPNDLMTWYFNGICLAEVSGDLSFICTDVQCNEGTERFRDRLKLDHQTGSLTIMNITNTDSEVYKLEINSTNSSIRRRRSSSISIRSFKSFSVAVIESGLSAAGIYAFVGIFLLVSVAVSAGVIFCRHNDSTQPGQNEHHVEHSSPNMTEMPLMTVANESSPNQTST</sequence>
<dbReference type="SMART" id="SM00409">
    <property type="entry name" value="IG"/>
    <property type="match status" value="6"/>
</dbReference>
<dbReference type="AlphaFoldDB" id="A0A8C2H5G8"/>
<keyword evidence="1" id="KW-0472">Membrane</keyword>
<dbReference type="PANTHER" id="PTHR21063">
    <property type="entry name" value="LFA-3"/>
    <property type="match status" value="1"/>
</dbReference>
<feature type="chain" id="PRO_5033989613" description="Immunoglobulin domain-containing protein" evidence="2">
    <location>
        <begin position="19"/>
        <end position="762"/>
    </location>
</feature>
<gene>
    <name evidence="4" type="primary">LOC122141705</name>
</gene>
<feature type="domain" description="Immunoglobulin" evidence="3">
    <location>
        <begin position="246"/>
        <end position="350"/>
    </location>
</feature>
<feature type="signal peptide" evidence="2">
    <location>
        <begin position="1"/>
        <end position="18"/>
    </location>
</feature>
<proteinExistence type="predicted"/>
<evidence type="ECO:0000313" key="5">
    <source>
        <dbReference type="Proteomes" id="UP000694701"/>
    </source>
</evidence>
<reference evidence="4" key="1">
    <citation type="submission" date="2025-08" db="UniProtKB">
        <authorList>
            <consortium name="Ensembl"/>
        </authorList>
    </citation>
    <scope>IDENTIFICATION</scope>
</reference>
<dbReference type="Proteomes" id="UP000694701">
    <property type="component" value="Unplaced"/>
</dbReference>
<feature type="domain" description="Immunoglobulin" evidence="3">
    <location>
        <begin position="474"/>
        <end position="566"/>
    </location>
</feature>
<feature type="domain" description="Immunoglobulin" evidence="3">
    <location>
        <begin position="576"/>
        <end position="681"/>
    </location>
</feature>
<feature type="domain" description="Immunoglobulin" evidence="3">
    <location>
        <begin position="360"/>
        <end position="465"/>
    </location>
</feature>
<dbReference type="SUPFAM" id="SSF48726">
    <property type="entry name" value="Immunoglobulin"/>
    <property type="match status" value="6"/>
</dbReference>
<evidence type="ECO:0000256" key="2">
    <source>
        <dbReference type="SAM" id="SignalP"/>
    </source>
</evidence>
<feature type="transmembrane region" description="Helical" evidence="1">
    <location>
        <begin position="700"/>
        <end position="721"/>
    </location>
</feature>